<name>A0A147KBN5_9BACI</name>
<reference evidence="2 3" key="1">
    <citation type="journal article" date="2016" name="Front. Microbiol.">
        <title>Microevolution Analysis of Bacillus coahuilensis Unveils Differences in Phosphorus Acquisition Strategies and Their Regulation.</title>
        <authorList>
            <person name="Gomez-Lunar Z."/>
            <person name="Hernandez-Gonzalez I."/>
            <person name="Rodriguez-Torres M.D."/>
            <person name="Souza V."/>
            <person name="Olmedo-Alvarez G."/>
        </authorList>
    </citation>
    <scope>NUCLEOTIDE SEQUENCE [LARGE SCALE GENOMIC DNA]</scope>
    <source>
        <strain evidence="3">p1.1.43</strain>
    </source>
</reference>
<dbReference type="Pfam" id="PF03551">
    <property type="entry name" value="PadR"/>
    <property type="match status" value="1"/>
</dbReference>
<proteinExistence type="predicted"/>
<gene>
    <name evidence="2" type="ORF">Q75_02555</name>
</gene>
<dbReference type="Gene3D" id="1.10.10.10">
    <property type="entry name" value="Winged helix-like DNA-binding domain superfamily/Winged helix DNA-binding domain"/>
    <property type="match status" value="1"/>
</dbReference>
<dbReference type="PATRIC" id="fig|1150625.3.peg.545"/>
<dbReference type="OrthoDB" id="2440228at2"/>
<dbReference type="InterPro" id="IPR036390">
    <property type="entry name" value="WH_DNA-bd_sf"/>
</dbReference>
<accession>A0A147KBN5</accession>
<evidence type="ECO:0000313" key="3">
    <source>
        <dbReference type="Proteomes" id="UP000074108"/>
    </source>
</evidence>
<feature type="domain" description="Transcription regulator PadR N-terminal" evidence="1">
    <location>
        <begin position="48"/>
        <end position="115"/>
    </location>
</feature>
<sequence length="137" mass="16419">MDDRLKGFKKAMDTHTFRHVPFTEEKKARMKRGMERAEENDLFVQGHILQLLLAERTGHELIQLLRARGLKRFLEEEGFLYATLHQYEKNRWIESIWRDGVKSYRMTSTGRKLLEKQLKKKKRVFSLKEILDGGFHE</sequence>
<dbReference type="EMBL" id="LDYG01000010">
    <property type="protein sequence ID" value="KUP08522.1"/>
    <property type="molecule type" value="Genomic_DNA"/>
</dbReference>
<protein>
    <recommendedName>
        <fullName evidence="1">Transcription regulator PadR N-terminal domain-containing protein</fullName>
    </recommendedName>
</protein>
<evidence type="ECO:0000313" key="2">
    <source>
        <dbReference type="EMBL" id="KUP08522.1"/>
    </source>
</evidence>
<dbReference type="AlphaFoldDB" id="A0A147KBN5"/>
<keyword evidence="3" id="KW-1185">Reference proteome</keyword>
<comment type="caution">
    <text evidence="2">The sequence shown here is derived from an EMBL/GenBank/DDBJ whole genome shotgun (WGS) entry which is preliminary data.</text>
</comment>
<dbReference type="InterPro" id="IPR036388">
    <property type="entry name" value="WH-like_DNA-bd_sf"/>
</dbReference>
<organism evidence="2 3">
    <name type="scientific">Bacillus coahuilensis p1.1.43</name>
    <dbReference type="NCBI Taxonomy" id="1150625"/>
    <lineage>
        <taxon>Bacteria</taxon>
        <taxon>Bacillati</taxon>
        <taxon>Bacillota</taxon>
        <taxon>Bacilli</taxon>
        <taxon>Bacillales</taxon>
        <taxon>Bacillaceae</taxon>
        <taxon>Bacillus</taxon>
    </lineage>
</organism>
<dbReference type="SUPFAM" id="SSF46785">
    <property type="entry name" value="Winged helix' DNA-binding domain"/>
    <property type="match status" value="1"/>
</dbReference>
<evidence type="ECO:0000259" key="1">
    <source>
        <dbReference type="Pfam" id="PF03551"/>
    </source>
</evidence>
<dbReference type="Proteomes" id="UP000074108">
    <property type="component" value="Unassembled WGS sequence"/>
</dbReference>
<dbReference type="RefSeq" id="WP_059350260.1">
    <property type="nucleotide sequence ID" value="NZ_LDYG01000010.1"/>
</dbReference>
<dbReference type="InterPro" id="IPR005149">
    <property type="entry name" value="Tscrpt_reg_PadR_N"/>
</dbReference>
<dbReference type="STRING" id="1150625.Q75_02555"/>